<evidence type="ECO:0000313" key="1">
    <source>
        <dbReference type="EMBL" id="QPB09423.1"/>
    </source>
</evidence>
<gene>
    <name evidence="1" type="ORF">CPT_Mana_028</name>
</gene>
<sequence>MSLKRTDPLPLDTPIARGEQKIDAVTLTMSGSGALRGVTLTDVLQLDVIALSKVLPRISNPMLTEQDVLRMDPADLVKLGTELAGFFGTELREAGRIPRSVDEVMADIALVFHWPPDVMNAMSLDELMNWREHARVRHERGDE</sequence>
<evidence type="ECO:0000313" key="2">
    <source>
        <dbReference type="Proteomes" id="UP000663463"/>
    </source>
</evidence>
<reference evidence="1" key="1">
    <citation type="submission" date="2020-07" db="EMBL/GenBank/DDBJ databases">
        <title>Complete genome sequence of Burkholderia gladioli phage Mana.</title>
        <authorList>
            <person name="Godoy B.A."/>
            <person name="Yao G.W."/>
            <person name="Guadalupe Vizoso-Pinto M."/>
            <person name="Gonzalez C."/>
            <person name="Gill J."/>
            <person name="Liu M."/>
        </authorList>
    </citation>
    <scope>NUCLEOTIDE SEQUENCE</scope>
</reference>
<dbReference type="InterPro" id="IPR019289">
    <property type="entry name" value="Phage_tail_E/E"/>
</dbReference>
<dbReference type="Proteomes" id="UP000663463">
    <property type="component" value="Segment"/>
</dbReference>
<name>A0A873WGH0_9CAUD</name>
<dbReference type="Pfam" id="PF06528">
    <property type="entry name" value="Phage_P2_GpE"/>
    <property type="match status" value="1"/>
</dbReference>
<protein>
    <submittedName>
        <fullName evidence="1">Tape measure chaperone</fullName>
    </submittedName>
</protein>
<keyword evidence="2" id="KW-1185">Reference proteome</keyword>
<dbReference type="Pfam" id="PF10109">
    <property type="entry name" value="Phage_TAC_7"/>
    <property type="match status" value="1"/>
</dbReference>
<proteinExistence type="predicted"/>
<accession>A0A873WGH0</accession>
<organism evidence="1 2">
    <name type="scientific">Burkholderia phage Mana</name>
    <dbReference type="NCBI Taxonomy" id="2767578"/>
    <lineage>
        <taxon>Viruses</taxon>
        <taxon>Duplodnaviria</taxon>
        <taxon>Heunggongvirae</taxon>
        <taxon>Uroviricota</taxon>
        <taxon>Caudoviricetes</taxon>
        <taxon>Peduoviridae</taxon>
        <taxon>Aptresvirus</taxon>
        <taxon>Aptresvirus mana</taxon>
    </lineage>
</organism>
<dbReference type="InterPro" id="IPR009493">
    <property type="entry name" value="P2_GpE"/>
</dbReference>
<dbReference type="EMBL" id="MT701591">
    <property type="protein sequence ID" value="QPB09423.1"/>
    <property type="molecule type" value="Genomic_DNA"/>
</dbReference>